<accession>A0A679IKV7</accession>
<dbReference type="Gene3D" id="3.40.50.300">
    <property type="entry name" value="P-loop containing nucleotide triphosphate hydrolases"/>
    <property type="match status" value="1"/>
</dbReference>
<sequence length="126" mass="13985">MLPGILNGRKIEKSSVEAIATRLELKAELNQPIDALSGGEQQRVAIARTILADPEIIFLDEPTSALDTHSRKLTMDLFHELVGQGKTIIMVTHDLGLAEKTSRTIVMRDGKIERDIQLPQFNTVIK</sequence>
<feature type="domain" description="ABC transporter" evidence="1">
    <location>
        <begin position="12"/>
        <end position="64"/>
    </location>
</feature>
<dbReference type="InterPro" id="IPR027417">
    <property type="entry name" value="P-loop_NTPase"/>
</dbReference>
<dbReference type="KEGG" id="esg:EsVE80_14190"/>
<evidence type="ECO:0000313" key="2">
    <source>
        <dbReference type="EMBL" id="BCA85896.1"/>
    </source>
</evidence>
<dbReference type="GO" id="GO:0016887">
    <property type="term" value="F:ATP hydrolysis activity"/>
    <property type="evidence" value="ECO:0007669"/>
    <property type="project" value="InterPro"/>
</dbReference>
<name>A0A679IKV7_9ENTE</name>
<proteinExistence type="predicted"/>
<dbReference type="Proteomes" id="UP000502998">
    <property type="component" value="Chromosome"/>
</dbReference>
<dbReference type="Pfam" id="PF00005">
    <property type="entry name" value="ABC_tran"/>
    <property type="match status" value="1"/>
</dbReference>
<reference evidence="2 3" key="1">
    <citation type="submission" date="2020-02" db="EMBL/GenBank/DDBJ databases">
        <title>Characterization of vanA genotype vancomycin-resistant Enterococcus saigonensis VE80.</title>
        <authorList>
            <person name="Harada T."/>
            <person name="Motooka D."/>
            <person name="Nakamura S."/>
            <person name="Yamamoto Y."/>
            <person name="Kawahara R."/>
            <person name="Kawatsu K."/>
        </authorList>
    </citation>
    <scope>NUCLEOTIDE SEQUENCE [LARGE SCALE GENOMIC DNA]</scope>
    <source>
        <strain evidence="2 3">VE80</strain>
    </source>
</reference>
<gene>
    <name evidence="2" type="ORF">EsVE80_14190</name>
</gene>
<organism evidence="2 3">
    <name type="scientific">Enterococcus saigonensis</name>
    <dbReference type="NCBI Taxonomy" id="1805431"/>
    <lineage>
        <taxon>Bacteria</taxon>
        <taxon>Bacillati</taxon>
        <taxon>Bacillota</taxon>
        <taxon>Bacilli</taxon>
        <taxon>Lactobacillales</taxon>
        <taxon>Enterococcaceae</taxon>
        <taxon>Enterococcus</taxon>
    </lineage>
</organism>
<dbReference type="GO" id="GO:0005886">
    <property type="term" value="C:plasma membrane"/>
    <property type="evidence" value="ECO:0007669"/>
    <property type="project" value="TreeGrafter"/>
</dbReference>
<dbReference type="GO" id="GO:0022857">
    <property type="term" value="F:transmembrane transporter activity"/>
    <property type="evidence" value="ECO:0007669"/>
    <property type="project" value="TreeGrafter"/>
</dbReference>
<dbReference type="PANTHER" id="PTHR24220:SF692">
    <property type="entry name" value="ABC TRANSPORTER DOMAIN-CONTAINING PROTEIN"/>
    <property type="match status" value="1"/>
</dbReference>
<dbReference type="PANTHER" id="PTHR24220">
    <property type="entry name" value="IMPORT ATP-BINDING PROTEIN"/>
    <property type="match status" value="1"/>
</dbReference>
<evidence type="ECO:0000313" key="3">
    <source>
        <dbReference type="Proteomes" id="UP000502998"/>
    </source>
</evidence>
<dbReference type="GO" id="GO:0005524">
    <property type="term" value="F:ATP binding"/>
    <property type="evidence" value="ECO:0007669"/>
    <property type="project" value="InterPro"/>
</dbReference>
<dbReference type="AlphaFoldDB" id="A0A679IKV7"/>
<dbReference type="SUPFAM" id="SSF52540">
    <property type="entry name" value="P-loop containing nucleoside triphosphate hydrolases"/>
    <property type="match status" value="1"/>
</dbReference>
<dbReference type="InterPro" id="IPR003439">
    <property type="entry name" value="ABC_transporter-like_ATP-bd"/>
</dbReference>
<evidence type="ECO:0000259" key="1">
    <source>
        <dbReference type="Pfam" id="PF00005"/>
    </source>
</evidence>
<dbReference type="InterPro" id="IPR015854">
    <property type="entry name" value="ABC_transpr_LolD-like"/>
</dbReference>
<keyword evidence="3" id="KW-1185">Reference proteome</keyword>
<protein>
    <recommendedName>
        <fullName evidence="1">ABC transporter domain-containing protein</fullName>
    </recommendedName>
</protein>
<dbReference type="EMBL" id="AP022822">
    <property type="protein sequence ID" value="BCA85896.1"/>
    <property type="molecule type" value="Genomic_DNA"/>
</dbReference>